<dbReference type="RefSeq" id="WP_179407287.1">
    <property type="nucleotide sequence ID" value="NZ_BMGF01000002.1"/>
</dbReference>
<dbReference type="InterPro" id="IPR001663">
    <property type="entry name" value="Rng_hydr_dOase-A"/>
</dbReference>
<gene>
    <name evidence="9" type="ORF">FHS75_001756</name>
</gene>
<keyword evidence="5" id="KW-0408">Iron</keyword>
<dbReference type="PROSITE" id="PS51296">
    <property type="entry name" value="RIESKE"/>
    <property type="match status" value="1"/>
</dbReference>
<evidence type="ECO:0000313" key="10">
    <source>
        <dbReference type="Proteomes" id="UP000522081"/>
    </source>
</evidence>
<dbReference type="Proteomes" id="UP000522081">
    <property type="component" value="Unassembled WGS sequence"/>
</dbReference>
<dbReference type="CDD" id="cd03469">
    <property type="entry name" value="Rieske_RO_Alpha_N"/>
    <property type="match status" value="1"/>
</dbReference>
<dbReference type="SUPFAM" id="SSF55961">
    <property type="entry name" value="Bet v1-like"/>
    <property type="match status" value="1"/>
</dbReference>
<keyword evidence="3" id="KW-0479">Metal-binding</keyword>
<evidence type="ECO:0000256" key="6">
    <source>
        <dbReference type="ARBA" id="ARBA00023014"/>
    </source>
</evidence>
<dbReference type="InterPro" id="IPR036922">
    <property type="entry name" value="Rieske_2Fe-2S_sf"/>
</dbReference>
<evidence type="ECO:0000256" key="1">
    <source>
        <dbReference type="ARBA" id="ARBA00001962"/>
    </source>
</evidence>
<proteinExistence type="predicted"/>
<evidence type="ECO:0000259" key="8">
    <source>
        <dbReference type="PROSITE" id="PS51296"/>
    </source>
</evidence>
<evidence type="ECO:0000313" key="9">
    <source>
        <dbReference type="EMBL" id="NYH95437.1"/>
    </source>
</evidence>
<comment type="caution">
    <text evidence="9">The sequence shown here is derived from an EMBL/GenBank/DDBJ whole genome shotgun (WGS) entry which is preliminary data.</text>
</comment>
<accession>A0A7Z0BVR1</accession>
<keyword evidence="4" id="KW-0560">Oxidoreductase</keyword>
<keyword evidence="9" id="KW-0223">Dioxygenase</keyword>
<dbReference type="Pfam" id="PF00848">
    <property type="entry name" value="Ring_hydroxyl_A"/>
    <property type="match status" value="1"/>
</dbReference>
<dbReference type="InterPro" id="IPR015879">
    <property type="entry name" value="Ring_hydroxy_dOase_asu_C_dom"/>
</dbReference>
<evidence type="ECO:0000256" key="3">
    <source>
        <dbReference type="ARBA" id="ARBA00022723"/>
    </source>
</evidence>
<sequence>MERIEGDARAGFVPGEYEMPVEGERHPVERKSPALRDVQPHRDRNLTVDAARYTSREWAELEWQRLWPKVWLCAGRLSDIPRKGCWLQFEFGVESILVVRGEGDAVHALLNVCQHRGHQLVSGDFGEGPQFVCGYHSWRYGLDGRNRHVTDRRFFREEALCGKLDMPSLRCETWGGFVFVNFDNDAIPLSEYLGEIADVLADYRIEDMAVVNDVVVQLECNWKTVLDAFSEAYHVHVTHPELMEAIEDKYLQHDFYAHGHSRQWVPNGIPSARLGEARLTEPLKYLLAEAGLDPADFADRPGDVRPALREVKRRRDNPWGLDYSRFTDSQLTDSWAMNLFPNLQIIVQPEGVLFQRYIPDRNDPQKCRQHIMALAPRLGPGVRPPAYLGGSDVPDPDNRPERIRTSWDAPDLIDTIGLLLWQDVDTTRRCQRGMQSVGFDKVRFSEQETRNLHQFAEMDRYLFDEL</sequence>
<dbReference type="PROSITE" id="PS00570">
    <property type="entry name" value="RING_HYDROXYL_ALPHA"/>
    <property type="match status" value="1"/>
</dbReference>
<evidence type="ECO:0000256" key="4">
    <source>
        <dbReference type="ARBA" id="ARBA00023002"/>
    </source>
</evidence>
<dbReference type="Pfam" id="PF00355">
    <property type="entry name" value="Rieske"/>
    <property type="match status" value="1"/>
</dbReference>
<organism evidence="9 10">
    <name type="scientific">Novosphingobium marinum</name>
    <dbReference type="NCBI Taxonomy" id="1514948"/>
    <lineage>
        <taxon>Bacteria</taxon>
        <taxon>Pseudomonadati</taxon>
        <taxon>Pseudomonadota</taxon>
        <taxon>Alphaproteobacteria</taxon>
        <taxon>Sphingomonadales</taxon>
        <taxon>Sphingomonadaceae</taxon>
        <taxon>Novosphingobium</taxon>
    </lineage>
</organism>
<dbReference type="AlphaFoldDB" id="A0A7Z0BVR1"/>
<keyword evidence="10" id="KW-1185">Reference proteome</keyword>
<dbReference type="GO" id="GO:0051213">
    <property type="term" value="F:dioxygenase activity"/>
    <property type="evidence" value="ECO:0007669"/>
    <property type="project" value="UniProtKB-KW"/>
</dbReference>
<evidence type="ECO:0000256" key="7">
    <source>
        <dbReference type="ARBA" id="ARBA00023027"/>
    </source>
</evidence>
<dbReference type="Gene3D" id="3.90.380.10">
    <property type="entry name" value="Naphthalene 1,2-dioxygenase Alpha Subunit, Chain A, domain 1"/>
    <property type="match status" value="1"/>
</dbReference>
<dbReference type="Gene3D" id="2.102.10.10">
    <property type="entry name" value="Rieske [2Fe-2S] iron-sulphur domain"/>
    <property type="match status" value="1"/>
</dbReference>
<dbReference type="EMBL" id="JACBZF010000002">
    <property type="protein sequence ID" value="NYH95437.1"/>
    <property type="molecule type" value="Genomic_DNA"/>
</dbReference>
<dbReference type="PANTHER" id="PTHR43756:SF5">
    <property type="entry name" value="CHOLINE MONOOXYGENASE, CHLOROPLASTIC"/>
    <property type="match status" value="1"/>
</dbReference>
<dbReference type="InterPro" id="IPR015881">
    <property type="entry name" value="ARHD_Rieske_2Fe_2S"/>
</dbReference>
<comment type="cofactor">
    <cofactor evidence="1">
        <name>Fe cation</name>
        <dbReference type="ChEBI" id="CHEBI:24875"/>
    </cofactor>
</comment>
<protein>
    <submittedName>
        <fullName evidence="9">Phenylpropionate dioxygenase-like ring-hydroxylating dioxygenase large terminal subunit</fullName>
    </submittedName>
</protein>
<feature type="domain" description="Rieske" evidence="8">
    <location>
        <begin position="72"/>
        <end position="180"/>
    </location>
</feature>
<dbReference type="PANTHER" id="PTHR43756">
    <property type="entry name" value="CHOLINE MONOOXYGENASE, CHLOROPLASTIC"/>
    <property type="match status" value="1"/>
</dbReference>
<dbReference type="PRINTS" id="PR00090">
    <property type="entry name" value="RNGDIOXGNASE"/>
</dbReference>
<dbReference type="SUPFAM" id="SSF50022">
    <property type="entry name" value="ISP domain"/>
    <property type="match status" value="1"/>
</dbReference>
<dbReference type="InterPro" id="IPR017941">
    <property type="entry name" value="Rieske_2Fe-2S"/>
</dbReference>
<name>A0A7Z0BVR1_9SPHN</name>
<keyword evidence="6" id="KW-0411">Iron-sulfur</keyword>
<dbReference type="GO" id="GO:0005506">
    <property type="term" value="F:iron ion binding"/>
    <property type="evidence" value="ECO:0007669"/>
    <property type="project" value="InterPro"/>
</dbReference>
<evidence type="ECO:0000256" key="2">
    <source>
        <dbReference type="ARBA" id="ARBA00022714"/>
    </source>
</evidence>
<evidence type="ECO:0000256" key="5">
    <source>
        <dbReference type="ARBA" id="ARBA00023004"/>
    </source>
</evidence>
<dbReference type="GO" id="GO:0051537">
    <property type="term" value="F:2 iron, 2 sulfur cluster binding"/>
    <property type="evidence" value="ECO:0007669"/>
    <property type="project" value="UniProtKB-KW"/>
</dbReference>
<reference evidence="9 10" key="1">
    <citation type="submission" date="2020-07" db="EMBL/GenBank/DDBJ databases">
        <title>Genomic Encyclopedia of Type Strains, Phase IV (KMG-IV): sequencing the most valuable type-strain genomes for metagenomic binning, comparative biology and taxonomic classification.</title>
        <authorList>
            <person name="Goeker M."/>
        </authorList>
    </citation>
    <scope>NUCLEOTIDE SEQUENCE [LARGE SCALE GENOMIC DNA]</scope>
    <source>
        <strain evidence="9 10">DSM 29043</strain>
    </source>
</reference>
<keyword evidence="2" id="KW-0001">2Fe-2S</keyword>
<keyword evidence="7" id="KW-0520">NAD</keyword>